<evidence type="ECO:0000256" key="7">
    <source>
        <dbReference type="PROSITE-ProRule" id="PRU00169"/>
    </source>
</evidence>
<evidence type="ECO:0000259" key="11">
    <source>
        <dbReference type="PROSITE" id="PS50113"/>
    </source>
</evidence>
<feature type="domain" description="Response regulatory" evidence="10">
    <location>
        <begin position="1009"/>
        <end position="1126"/>
    </location>
</feature>
<dbReference type="Gene3D" id="3.30.450.20">
    <property type="entry name" value="PAS domain"/>
    <property type="match status" value="5"/>
</dbReference>
<accession>A0A4Y4CT01</accession>
<dbReference type="PROSITE" id="PS50110">
    <property type="entry name" value="RESPONSE_REGULATORY"/>
    <property type="match status" value="1"/>
</dbReference>
<evidence type="ECO:0000256" key="5">
    <source>
        <dbReference type="ARBA" id="ARBA00058004"/>
    </source>
</evidence>
<feature type="modified residue" description="4-aspartylphosphate" evidence="7">
    <location>
        <position position="1061"/>
    </location>
</feature>
<dbReference type="Gene3D" id="1.10.287.130">
    <property type="match status" value="1"/>
</dbReference>
<dbReference type="InterPro" id="IPR001610">
    <property type="entry name" value="PAC"/>
</dbReference>
<dbReference type="Gene3D" id="3.30.565.10">
    <property type="entry name" value="Histidine kinase-like ATPase, C-terminal domain"/>
    <property type="match status" value="1"/>
</dbReference>
<dbReference type="CDD" id="cd17546">
    <property type="entry name" value="REC_hyHK_CKI1_RcsC-like"/>
    <property type="match status" value="1"/>
</dbReference>
<dbReference type="SMART" id="SM00387">
    <property type="entry name" value="HATPase_c"/>
    <property type="match status" value="1"/>
</dbReference>
<dbReference type="Pfam" id="PF02518">
    <property type="entry name" value="HATPase_c"/>
    <property type="match status" value="1"/>
</dbReference>
<dbReference type="Pfam" id="PF00512">
    <property type="entry name" value="HisKA"/>
    <property type="match status" value="1"/>
</dbReference>
<organism evidence="12 13">
    <name type="scientific">Zoogloea ramigera</name>
    <dbReference type="NCBI Taxonomy" id="350"/>
    <lineage>
        <taxon>Bacteria</taxon>
        <taxon>Pseudomonadati</taxon>
        <taxon>Pseudomonadota</taxon>
        <taxon>Betaproteobacteria</taxon>
        <taxon>Rhodocyclales</taxon>
        <taxon>Zoogloeaceae</taxon>
        <taxon>Zoogloea</taxon>
    </lineage>
</organism>
<dbReference type="InterPro" id="IPR000014">
    <property type="entry name" value="PAS"/>
</dbReference>
<dbReference type="CDD" id="cd00082">
    <property type="entry name" value="HisKA"/>
    <property type="match status" value="1"/>
</dbReference>
<dbReference type="SUPFAM" id="SSF55874">
    <property type="entry name" value="ATPase domain of HSP90 chaperone/DNA topoisomerase II/histidine kinase"/>
    <property type="match status" value="1"/>
</dbReference>
<protein>
    <recommendedName>
        <fullName evidence="6">Virulence sensor protein BvgS</fullName>
        <ecNumber evidence="2">2.7.13.3</ecNumber>
    </recommendedName>
</protein>
<evidence type="ECO:0000256" key="2">
    <source>
        <dbReference type="ARBA" id="ARBA00012438"/>
    </source>
</evidence>
<dbReference type="InterPro" id="IPR005467">
    <property type="entry name" value="His_kinase_dom"/>
</dbReference>
<dbReference type="InterPro" id="IPR000700">
    <property type="entry name" value="PAS-assoc_C"/>
</dbReference>
<dbReference type="SMART" id="SM00448">
    <property type="entry name" value="REC"/>
    <property type="match status" value="1"/>
</dbReference>
<dbReference type="NCBIfam" id="TIGR00229">
    <property type="entry name" value="sensory_box"/>
    <property type="match status" value="2"/>
</dbReference>
<dbReference type="CDD" id="cd12914">
    <property type="entry name" value="PDC1_DGC_like"/>
    <property type="match status" value="1"/>
</dbReference>
<comment type="function">
    <text evidence="5">Member of the two-component regulatory system BvgS/BvgA. Phosphorylates BvgA via a four-step phosphorelay in response to environmental signals.</text>
</comment>
<dbReference type="GO" id="GO:0000155">
    <property type="term" value="F:phosphorelay sensor kinase activity"/>
    <property type="evidence" value="ECO:0007669"/>
    <property type="project" value="InterPro"/>
</dbReference>
<feature type="transmembrane region" description="Helical" evidence="8">
    <location>
        <begin position="20"/>
        <end position="42"/>
    </location>
</feature>
<dbReference type="InterPro" id="IPR013656">
    <property type="entry name" value="PAS_4"/>
</dbReference>
<sequence length="1132" mass="122908">MNEPSPAAARATPAPRERITLLLGAVVVLCNLAAIALGVLNLQQSLHNVESQAQTATLNLAHVLDQSLSSSARSIDVALQALADEFSREAQGGSKYLDENEVLTMLARFKGWLPETESIRVFDAKGQPRWANRGSPGLVQDVCQCFKLLRDDPARGLVIGRPVNRQGSSGWLIPFSRRFNRPDGSFGGIVSVIVPLEHFTELLSRPQLGEGGTAILRFDDYSLITRSPPVAGPAGTTGNVWASSDLRRHLEAGQTSFTYRSADTSDGVERINAVRRVEGLPFLLVVGLARDAYLAQWRHDATRTAIILGVFLLVSSGSALAIGRLYRRQRDAAARALESKAHLETTLHELRKRDLALDAAEQIGRLGAYSIDLASGQVTHSQAFDRVLGVAPERPFSHDDWLGRIHPDDQPAARERFEQGLLKDGQPYDMVYRLHMPDGTLRWIHGLGRAERDADGRLVAVYGAVQDISTRKQVEQSLQQAVDDYQGLVGRIPVGIIKFRLDAAGQPGFTYVSPRFCAQVGQTAEALLNSAEVLLDTLVEADRRALRDTIDTHMGQGQAFGWEGRVRVGTELRWIAVLASATLQGDGSVLWDGVSTEITDRKLAELALREIEERNRLLLEYSPVGILHYTLTLQVSYCNQQFARIMGAPLSYMNALDCRKLKDQRVIPGMRAALAGELAQYEGPYRTTYSGRELAIAMTCAPLRDTAGEIVGGIAILQDITERVRKDEELARYQDSLEALVSARTADLETARAEAVRLARVKSEFLANMSHEIRTPLNGVLGLARMGFRDNAGRDATQAVFARILASGRLLLGIINDILDYSKIEAGKLRIEAIPIEPARVTGDALLLMEEAASSKGLCLQLRQRSPLPAVCLSDPLRIAQILVNLLSNAVKFTERGGITLEVGREGESLVFSVIDTGIGMTTEQLATVFAPFEQADNSTTRRFGGTGLGLAITRRIVELMGGTLSAESQAGAGSRFEVRLPCIEVAAAQPAAPALAAPGPGPRLAGLRILAAEDNEVNQLVLEDNLVSEGAEVTLAINGQEAVDHVRQRGADGFDVVLMDVQMPVMDGYEATRQIRALAPGLPVIGQTAHALNEERATCLAAGMVDHLAKPLDPDQLIASILRHARPRPTA</sequence>
<evidence type="ECO:0000256" key="4">
    <source>
        <dbReference type="ARBA" id="ARBA00023012"/>
    </source>
</evidence>
<dbReference type="InterPro" id="IPR036890">
    <property type="entry name" value="HATPase_C_sf"/>
</dbReference>
<dbReference type="EMBL" id="BJNV01000035">
    <property type="protein sequence ID" value="GEC96085.1"/>
    <property type="molecule type" value="Genomic_DNA"/>
</dbReference>
<keyword evidence="13" id="KW-1185">Reference proteome</keyword>
<dbReference type="RefSeq" id="WP_141352060.1">
    <property type="nucleotide sequence ID" value="NZ_BJNV01000035.1"/>
</dbReference>
<proteinExistence type="predicted"/>
<dbReference type="InterPro" id="IPR003661">
    <property type="entry name" value="HisK_dim/P_dom"/>
</dbReference>
<dbReference type="InterPro" id="IPR036097">
    <property type="entry name" value="HisK_dim/P_sf"/>
</dbReference>
<dbReference type="CDD" id="cd00130">
    <property type="entry name" value="PAS"/>
    <property type="match status" value="1"/>
</dbReference>
<dbReference type="Gene3D" id="2.10.70.100">
    <property type="match status" value="1"/>
</dbReference>
<evidence type="ECO:0000256" key="6">
    <source>
        <dbReference type="ARBA" id="ARBA00070152"/>
    </source>
</evidence>
<keyword evidence="4" id="KW-0902">Two-component regulatory system</keyword>
<dbReference type="FunFam" id="3.30.565.10:FF:000010">
    <property type="entry name" value="Sensor histidine kinase RcsC"/>
    <property type="match status" value="1"/>
</dbReference>
<dbReference type="SMART" id="SM00388">
    <property type="entry name" value="HisKA"/>
    <property type="match status" value="1"/>
</dbReference>
<dbReference type="Pfam" id="PF08447">
    <property type="entry name" value="PAS_3"/>
    <property type="match status" value="1"/>
</dbReference>
<evidence type="ECO:0000313" key="13">
    <source>
        <dbReference type="Proteomes" id="UP000318422"/>
    </source>
</evidence>
<dbReference type="InterPro" id="IPR013655">
    <property type="entry name" value="PAS_fold_3"/>
</dbReference>
<dbReference type="Gene3D" id="3.40.50.2300">
    <property type="match status" value="1"/>
</dbReference>
<evidence type="ECO:0000256" key="8">
    <source>
        <dbReference type="SAM" id="Phobius"/>
    </source>
</evidence>
<dbReference type="OrthoDB" id="8579121at2"/>
<dbReference type="EC" id="2.7.13.3" evidence="2"/>
<dbReference type="SUPFAM" id="SSF55785">
    <property type="entry name" value="PYP-like sensor domain (PAS domain)"/>
    <property type="match status" value="3"/>
</dbReference>
<dbReference type="AlphaFoldDB" id="A0A4Y4CT01"/>
<dbReference type="SUPFAM" id="SSF52172">
    <property type="entry name" value="CheY-like"/>
    <property type="match status" value="1"/>
</dbReference>
<dbReference type="Pfam" id="PF00072">
    <property type="entry name" value="Response_reg"/>
    <property type="match status" value="1"/>
</dbReference>
<feature type="domain" description="PAC" evidence="11">
    <location>
        <begin position="679"/>
        <end position="732"/>
    </location>
</feature>
<dbReference type="SUPFAM" id="SSF47384">
    <property type="entry name" value="Homodimeric domain of signal transducing histidine kinase"/>
    <property type="match status" value="1"/>
</dbReference>
<dbReference type="Pfam" id="PF08448">
    <property type="entry name" value="PAS_4"/>
    <property type="match status" value="1"/>
</dbReference>
<dbReference type="SMART" id="SM00086">
    <property type="entry name" value="PAC"/>
    <property type="match status" value="3"/>
</dbReference>
<dbReference type="InterPro" id="IPR003594">
    <property type="entry name" value="HATPase_dom"/>
</dbReference>
<evidence type="ECO:0000313" key="12">
    <source>
        <dbReference type="EMBL" id="GEC96085.1"/>
    </source>
</evidence>
<dbReference type="CDD" id="cd16922">
    <property type="entry name" value="HATPase_EvgS-ArcB-TorS-like"/>
    <property type="match status" value="1"/>
</dbReference>
<keyword evidence="8" id="KW-1133">Transmembrane helix</keyword>
<dbReference type="PRINTS" id="PR00344">
    <property type="entry name" value="BCTRLSENSOR"/>
</dbReference>
<comment type="caution">
    <text evidence="12">The sequence shown here is derived from an EMBL/GenBank/DDBJ whole genome shotgun (WGS) entry which is preliminary data.</text>
</comment>
<keyword evidence="3 7" id="KW-0597">Phosphoprotein</keyword>
<dbReference type="CDD" id="cd12915">
    <property type="entry name" value="PDC2_DGC_like"/>
    <property type="match status" value="1"/>
</dbReference>
<dbReference type="Proteomes" id="UP000318422">
    <property type="component" value="Unassembled WGS sequence"/>
</dbReference>
<evidence type="ECO:0000256" key="1">
    <source>
        <dbReference type="ARBA" id="ARBA00000085"/>
    </source>
</evidence>
<keyword evidence="8" id="KW-0472">Membrane</keyword>
<evidence type="ECO:0000259" key="9">
    <source>
        <dbReference type="PROSITE" id="PS50109"/>
    </source>
</evidence>
<comment type="catalytic activity">
    <reaction evidence="1">
        <text>ATP + protein L-histidine = ADP + protein N-phospho-L-histidine.</text>
        <dbReference type="EC" id="2.7.13.3"/>
    </reaction>
</comment>
<evidence type="ECO:0000259" key="10">
    <source>
        <dbReference type="PROSITE" id="PS50110"/>
    </source>
</evidence>
<dbReference type="InterPro" id="IPR004358">
    <property type="entry name" value="Sig_transdc_His_kin-like_C"/>
</dbReference>
<reference evidence="12 13" key="1">
    <citation type="submission" date="2019-06" db="EMBL/GenBank/DDBJ databases">
        <title>Whole genome shotgun sequence of Zoogloea ramigera NBRC 15342.</title>
        <authorList>
            <person name="Hosoyama A."/>
            <person name="Uohara A."/>
            <person name="Ohji S."/>
            <person name="Ichikawa N."/>
        </authorList>
    </citation>
    <scope>NUCLEOTIDE SEQUENCE [LARGE SCALE GENOMIC DNA]</scope>
    <source>
        <strain evidence="12 13">NBRC 15342</strain>
    </source>
</reference>
<dbReference type="PANTHER" id="PTHR45339:SF1">
    <property type="entry name" value="HYBRID SIGNAL TRANSDUCTION HISTIDINE KINASE J"/>
    <property type="match status" value="1"/>
</dbReference>
<dbReference type="InterPro" id="IPR035965">
    <property type="entry name" value="PAS-like_dom_sf"/>
</dbReference>
<dbReference type="InterPro" id="IPR001789">
    <property type="entry name" value="Sig_transdc_resp-reg_receiver"/>
</dbReference>
<name>A0A4Y4CT01_ZOORA</name>
<dbReference type="PROSITE" id="PS50109">
    <property type="entry name" value="HIS_KIN"/>
    <property type="match status" value="1"/>
</dbReference>
<dbReference type="SMART" id="SM00091">
    <property type="entry name" value="PAS"/>
    <property type="match status" value="3"/>
</dbReference>
<dbReference type="InterPro" id="IPR011006">
    <property type="entry name" value="CheY-like_superfamily"/>
</dbReference>
<keyword evidence="8" id="KW-0812">Transmembrane</keyword>
<evidence type="ECO:0000256" key="3">
    <source>
        <dbReference type="ARBA" id="ARBA00022553"/>
    </source>
</evidence>
<gene>
    <name evidence="12" type="ORF">ZRA01_21580</name>
</gene>
<feature type="transmembrane region" description="Helical" evidence="8">
    <location>
        <begin position="305"/>
        <end position="326"/>
    </location>
</feature>
<feature type="domain" description="Histidine kinase" evidence="9">
    <location>
        <begin position="768"/>
        <end position="985"/>
    </location>
</feature>
<dbReference type="PROSITE" id="PS50113">
    <property type="entry name" value="PAC"/>
    <property type="match status" value="2"/>
</dbReference>
<dbReference type="PANTHER" id="PTHR45339">
    <property type="entry name" value="HYBRID SIGNAL TRANSDUCTION HISTIDINE KINASE J"/>
    <property type="match status" value="1"/>
</dbReference>
<feature type="domain" description="PAC" evidence="11">
    <location>
        <begin position="428"/>
        <end position="480"/>
    </location>
</feature>